<proteinExistence type="predicted"/>
<sequence>MESQAWVRLAVFAGVFAIMALAEMVWPARQSPLTRWVRWRANLAMVVGGAILGRIVLPVTVAGTAIWAESHAIGWLHQVNWPGWVGAVMGLLALDLAIYWQHRLFHQIPVLWRLHQVHHADPHIDSSTGLRFHPVEIALSLFIKVAVVVALGIPAAVVVLFEVALNGFAIFNHANIRLPQKLDDKLGWLIITQRLHRIHHSQAARETNSNFGFSVSWWDRLFKSFRSRAALSDEKLQIGQKAYPATVANSGLIKLLLMPFSGKGD</sequence>
<dbReference type="RefSeq" id="WP_108566185.1">
    <property type="nucleotide sequence ID" value="NZ_CP031769.1"/>
</dbReference>
<evidence type="ECO:0000256" key="4">
    <source>
        <dbReference type="ARBA" id="ARBA00023136"/>
    </source>
</evidence>
<evidence type="ECO:0000256" key="1">
    <source>
        <dbReference type="ARBA" id="ARBA00004370"/>
    </source>
</evidence>
<protein>
    <submittedName>
        <fullName evidence="7">Sterol desaturase family protein</fullName>
    </submittedName>
</protein>
<feature type="transmembrane region" description="Helical" evidence="5">
    <location>
        <begin position="141"/>
        <end position="171"/>
    </location>
</feature>
<dbReference type="PANTHER" id="PTHR11863">
    <property type="entry name" value="STEROL DESATURASE"/>
    <property type="match status" value="1"/>
</dbReference>
<gene>
    <name evidence="7" type="ORF">D0Y50_07720</name>
</gene>
<dbReference type="GO" id="GO:0016491">
    <property type="term" value="F:oxidoreductase activity"/>
    <property type="evidence" value="ECO:0007669"/>
    <property type="project" value="InterPro"/>
</dbReference>
<dbReference type="InterPro" id="IPR006694">
    <property type="entry name" value="Fatty_acid_hydroxylase"/>
</dbReference>
<feature type="transmembrane region" description="Helical" evidence="5">
    <location>
        <begin position="79"/>
        <end position="100"/>
    </location>
</feature>
<accession>A0A346NL56</accession>
<evidence type="ECO:0000256" key="2">
    <source>
        <dbReference type="ARBA" id="ARBA00022692"/>
    </source>
</evidence>
<dbReference type="GO" id="GO:0008610">
    <property type="term" value="P:lipid biosynthetic process"/>
    <property type="evidence" value="ECO:0007669"/>
    <property type="project" value="InterPro"/>
</dbReference>
<keyword evidence="4 5" id="KW-0472">Membrane</keyword>
<dbReference type="AlphaFoldDB" id="A0A346NL56"/>
<organism evidence="7 8">
    <name type="scientific">Salinimonas sediminis</name>
    <dbReference type="NCBI Taxonomy" id="2303538"/>
    <lineage>
        <taxon>Bacteria</taxon>
        <taxon>Pseudomonadati</taxon>
        <taxon>Pseudomonadota</taxon>
        <taxon>Gammaproteobacteria</taxon>
        <taxon>Alteromonadales</taxon>
        <taxon>Alteromonadaceae</taxon>
        <taxon>Alteromonas/Salinimonas group</taxon>
        <taxon>Salinimonas</taxon>
    </lineage>
</organism>
<dbReference type="Pfam" id="PF04116">
    <property type="entry name" value="FA_hydroxylase"/>
    <property type="match status" value="1"/>
</dbReference>
<dbReference type="Proteomes" id="UP000262073">
    <property type="component" value="Chromosome"/>
</dbReference>
<evidence type="ECO:0000259" key="6">
    <source>
        <dbReference type="Pfam" id="PF04116"/>
    </source>
</evidence>
<evidence type="ECO:0000256" key="5">
    <source>
        <dbReference type="SAM" id="Phobius"/>
    </source>
</evidence>
<dbReference type="EMBL" id="CP031769">
    <property type="protein sequence ID" value="AXR06263.1"/>
    <property type="molecule type" value="Genomic_DNA"/>
</dbReference>
<reference evidence="7 8" key="1">
    <citation type="submission" date="2018-08" db="EMBL/GenBank/DDBJ databases">
        <title>Salinimonas sediminis sp. nov., a piezophilic bacterium isolated from a deep-sea sediment sample from the New Britain Trench.</title>
        <authorList>
            <person name="Cao J."/>
        </authorList>
    </citation>
    <scope>NUCLEOTIDE SEQUENCE [LARGE SCALE GENOMIC DNA]</scope>
    <source>
        <strain evidence="7 8">N102</strain>
    </source>
</reference>
<feature type="transmembrane region" description="Helical" evidence="5">
    <location>
        <begin position="6"/>
        <end position="22"/>
    </location>
</feature>
<dbReference type="InterPro" id="IPR050307">
    <property type="entry name" value="Sterol_Desaturase_Related"/>
</dbReference>
<comment type="subcellular location">
    <subcellularLocation>
        <location evidence="1">Membrane</location>
    </subcellularLocation>
</comment>
<evidence type="ECO:0000256" key="3">
    <source>
        <dbReference type="ARBA" id="ARBA00022989"/>
    </source>
</evidence>
<feature type="transmembrane region" description="Helical" evidence="5">
    <location>
        <begin position="43"/>
        <end position="67"/>
    </location>
</feature>
<dbReference type="GO" id="GO:0016020">
    <property type="term" value="C:membrane"/>
    <property type="evidence" value="ECO:0007669"/>
    <property type="project" value="UniProtKB-SubCell"/>
</dbReference>
<keyword evidence="2 5" id="KW-0812">Transmembrane</keyword>
<dbReference type="KEGG" id="salm:D0Y50_07720"/>
<feature type="domain" description="Fatty acid hydroxylase" evidence="6">
    <location>
        <begin position="88"/>
        <end position="223"/>
    </location>
</feature>
<evidence type="ECO:0000313" key="8">
    <source>
        <dbReference type="Proteomes" id="UP000262073"/>
    </source>
</evidence>
<dbReference type="OrthoDB" id="9770329at2"/>
<evidence type="ECO:0000313" key="7">
    <source>
        <dbReference type="EMBL" id="AXR06263.1"/>
    </source>
</evidence>
<keyword evidence="3 5" id="KW-1133">Transmembrane helix</keyword>
<name>A0A346NL56_9ALTE</name>
<keyword evidence="8" id="KW-1185">Reference proteome</keyword>
<dbReference type="GO" id="GO:0005506">
    <property type="term" value="F:iron ion binding"/>
    <property type="evidence" value="ECO:0007669"/>
    <property type="project" value="InterPro"/>
</dbReference>